<feature type="compositionally biased region" description="Polar residues" evidence="2">
    <location>
        <begin position="421"/>
        <end position="431"/>
    </location>
</feature>
<feature type="compositionally biased region" description="Polar residues" evidence="2">
    <location>
        <begin position="522"/>
        <end position="548"/>
    </location>
</feature>
<feature type="compositionally biased region" description="Low complexity" evidence="2">
    <location>
        <begin position="491"/>
        <end position="516"/>
    </location>
</feature>
<proteinExistence type="inferred from homology"/>
<evidence type="ECO:0000256" key="2">
    <source>
        <dbReference type="SAM" id="MobiDB-lite"/>
    </source>
</evidence>
<dbReference type="Pfam" id="PF09184">
    <property type="entry name" value="PPP4R2"/>
    <property type="match status" value="1"/>
</dbReference>
<feature type="compositionally biased region" description="Low complexity" evidence="2">
    <location>
        <begin position="573"/>
        <end position="584"/>
    </location>
</feature>
<dbReference type="STRING" id="7739.C3YV49"/>
<dbReference type="eggNOG" id="KOG3175">
    <property type="taxonomic scope" value="Eukaryota"/>
</dbReference>
<evidence type="ECO:0000256" key="1">
    <source>
        <dbReference type="ARBA" id="ARBA00009207"/>
    </source>
</evidence>
<dbReference type="PANTHER" id="PTHR16487:SF0">
    <property type="entry name" value="PROTEIN PHOSPHATASE 4 REGULATORY SUBUNIT 2-RELATED"/>
    <property type="match status" value="1"/>
</dbReference>
<sequence length="680" mass="74764">MPVPPRIRDEFRLYRVFPRHHDTVRFYTTPWLTNQVPFLVYRLLLCVYNVSVLVVYVKGGEWAWNPKVLITLTYQTYILWTVYSFWSAVVCFVLYFGSTYHHLRGQIESCSLISPDSFSQEVQDSPDNKNTSRADAPSPASESCDAATPDEHTVNDNDSRFGTTLDATALLQGYLRDDSRHTTADTGTVTSLPDRYPRLPWYLGCQWVLYTAPAVSALPITVVFWSLMRPADFEKRKELTPELEQYLRHIAKTGETIYPWNRLKPVFLLKLEKVMQEFNEEAPKVDGPPTPNVENLSYEEMRERVVSIIESFTGPPFTMQRLCELVTDPKKHYKRSDKFLRGVEKNVLVVSTVHGGASRRLSAGGDKLVNGIASQDGADSLSVAMPPPPCPAPHLSPIAAGASPLPPFPPPDHDHLETPSLGASPSVCNDISDTTSPSSPVTDHTTGTNGGESHNRSGETTVDKEDNSLQNSTYTEQLEDRSRIADDMGGEDSAPSDSSTSEDSSESSLSDDTPTSAPDCNPTETGSSAETTFSTEPCQSTEAASSSVEAMFPVEPTEALPCAESAEPRDTTEPAAASADSSTSPEDKGSEPEPCTRPTRACTRSAEVLEEDHEDSGSPRKIRRIEEAQPSDQSEQTTASHDQAANKPEPSSEPETPASQSEESSEEQKAEDVEEPMEQD</sequence>
<keyword evidence="3" id="KW-0472">Membrane</keyword>
<reference evidence="4" key="1">
    <citation type="journal article" date="2008" name="Nature">
        <title>The amphioxus genome and the evolution of the chordate karyotype.</title>
        <authorList>
            <consortium name="US DOE Joint Genome Institute (JGI-PGF)"/>
            <person name="Putnam N.H."/>
            <person name="Butts T."/>
            <person name="Ferrier D.E.K."/>
            <person name="Furlong R.F."/>
            <person name="Hellsten U."/>
            <person name="Kawashima T."/>
            <person name="Robinson-Rechavi M."/>
            <person name="Shoguchi E."/>
            <person name="Terry A."/>
            <person name="Yu J.-K."/>
            <person name="Benito-Gutierrez E.L."/>
            <person name="Dubchak I."/>
            <person name="Garcia-Fernandez J."/>
            <person name="Gibson-Brown J.J."/>
            <person name="Grigoriev I.V."/>
            <person name="Horton A.C."/>
            <person name="de Jong P.J."/>
            <person name="Jurka J."/>
            <person name="Kapitonov V.V."/>
            <person name="Kohara Y."/>
            <person name="Kuroki Y."/>
            <person name="Lindquist E."/>
            <person name="Lucas S."/>
            <person name="Osoegawa K."/>
            <person name="Pennacchio L.A."/>
            <person name="Salamov A.A."/>
            <person name="Satou Y."/>
            <person name="Sauka-Spengler T."/>
            <person name="Schmutz J."/>
            <person name="Shin-I T."/>
            <person name="Toyoda A."/>
            <person name="Bronner-Fraser M."/>
            <person name="Fujiyama A."/>
            <person name="Holland L.Z."/>
            <person name="Holland P.W.H."/>
            <person name="Satoh N."/>
            <person name="Rokhsar D.S."/>
        </authorList>
    </citation>
    <scope>NUCLEOTIDE SEQUENCE [LARGE SCALE GENOMIC DNA]</scope>
    <source>
        <strain evidence="4">S238N-H82</strain>
        <tissue evidence="4">Testes</tissue>
    </source>
</reference>
<feature type="compositionally biased region" description="Pro residues" evidence="2">
    <location>
        <begin position="385"/>
        <end position="394"/>
    </location>
</feature>
<feature type="compositionally biased region" description="Basic and acidic residues" evidence="2">
    <location>
        <begin position="149"/>
        <end position="159"/>
    </location>
</feature>
<feature type="compositionally biased region" description="Low complexity" evidence="2">
    <location>
        <begin position="432"/>
        <end position="446"/>
    </location>
</feature>
<dbReference type="InParanoid" id="C3YV49"/>
<keyword evidence="3" id="KW-0812">Transmembrane</keyword>
<dbReference type="GO" id="GO:0030289">
    <property type="term" value="C:protein phosphatase 4 complex"/>
    <property type="evidence" value="ECO:0007669"/>
    <property type="project" value="InterPro"/>
</dbReference>
<feature type="region of interest" description="Disordered" evidence="2">
    <location>
        <begin position="118"/>
        <end position="160"/>
    </location>
</feature>
<feature type="compositionally biased region" description="Basic and acidic residues" evidence="2">
    <location>
        <begin position="453"/>
        <end position="467"/>
    </location>
</feature>
<dbReference type="AlphaFoldDB" id="C3YV49"/>
<dbReference type="PANTHER" id="PTHR16487">
    <property type="entry name" value="PPP4R2-RELATED PROTEIN"/>
    <property type="match status" value="1"/>
</dbReference>
<organism>
    <name type="scientific">Branchiostoma floridae</name>
    <name type="common">Florida lancelet</name>
    <name type="synonym">Amphioxus</name>
    <dbReference type="NCBI Taxonomy" id="7739"/>
    <lineage>
        <taxon>Eukaryota</taxon>
        <taxon>Metazoa</taxon>
        <taxon>Chordata</taxon>
        <taxon>Cephalochordata</taxon>
        <taxon>Leptocardii</taxon>
        <taxon>Amphioxiformes</taxon>
        <taxon>Branchiostomatidae</taxon>
        <taxon>Branchiostoma</taxon>
    </lineage>
</organism>
<evidence type="ECO:0000256" key="3">
    <source>
        <dbReference type="SAM" id="Phobius"/>
    </source>
</evidence>
<feature type="transmembrane region" description="Helical" evidence="3">
    <location>
        <begin position="77"/>
        <end position="97"/>
    </location>
</feature>
<dbReference type="InterPro" id="IPR015267">
    <property type="entry name" value="PPP4R2"/>
</dbReference>
<dbReference type="GO" id="GO:0019888">
    <property type="term" value="F:protein phosphatase regulator activity"/>
    <property type="evidence" value="ECO:0007669"/>
    <property type="project" value="InterPro"/>
</dbReference>
<feature type="transmembrane region" description="Helical" evidence="3">
    <location>
        <begin position="39"/>
        <end position="57"/>
    </location>
</feature>
<evidence type="ECO:0000313" key="4">
    <source>
        <dbReference type="EMBL" id="EEN55765.1"/>
    </source>
</evidence>
<comment type="similarity">
    <text evidence="1">Belongs to the PPP4R2 family.</text>
</comment>
<name>C3YV49_BRAFL</name>
<gene>
    <name evidence="4" type="ORF">BRAFLDRAFT_70196</name>
</gene>
<feature type="compositionally biased region" description="Polar residues" evidence="2">
    <location>
        <begin position="630"/>
        <end position="643"/>
    </location>
</feature>
<keyword evidence="3" id="KW-1133">Transmembrane helix</keyword>
<feature type="transmembrane region" description="Helical" evidence="3">
    <location>
        <begin position="207"/>
        <end position="228"/>
    </location>
</feature>
<feature type="region of interest" description="Disordered" evidence="2">
    <location>
        <begin position="379"/>
        <end position="680"/>
    </location>
</feature>
<protein>
    <submittedName>
        <fullName evidence="4">Uncharacterized protein</fullName>
    </submittedName>
</protein>
<accession>C3YV49</accession>
<feature type="compositionally biased region" description="Low complexity" evidence="2">
    <location>
        <begin position="647"/>
        <end position="662"/>
    </location>
</feature>
<dbReference type="EMBL" id="GG666556">
    <property type="protein sequence ID" value="EEN55765.1"/>
    <property type="molecule type" value="Genomic_DNA"/>
</dbReference>